<dbReference type="InterPro" id="IPR014044">
    <property type="entry name" value="CAP_dom"/>
</dbReference>
<dbReference type="AlphaFoldDB" id="A0A940NNH2"/>
<dbReference type="PANTHER" id="PTHR31157">
    <property type="entry name" value="SCP DOMAIN-CONTAINING PROTEIN"/>
    <property type="match status" value="1"/>
</dbReference>
<dbReference type="Pfam" id="PF14504">
    <property type="entry name" value="CAP_assoc_N"/>
    <property type="match status" value="1"/>
</dbReference>
<protein>
    <submittedName>
        <fullName evidence="3">CAP domain-containing protein</fullName>
    </submittedName>
</protein>
<feature type="domain" description="CAP-associated" evidence="2">
    <location>
        <begin position="64"/>
        <end position="203"/>
    </location>
</feature>
<dbReference type="RefSeq" id="WP_209403652.1">
    <property type="nucleotide sequence ID" value="NZ_JAGIYQ010000003.1"/>
</dbReference>
<dbReference type="SUPFAM" id="SSF55797">
    <property type="entry name" value="PR-1-like"/>
    <property type="match status" value="1"/>
</dbReference>
<evidence type="ECO:0000259" key="1">
    <source>
        <dbReference type="Pfam" id="PF00188"/>
    </source>
</evidence>
<evidence type="ECO:0000259" key="2">
    <source>
        <dbReference type="Pfam" id="PF14504"/>
    </source>
</evidence>
<comment type="caution">
    <text evidence="3">The sequence shown here is derived from an EMBL/GenBank/DDBJ whole genome shotgun (WGS) entry which is preliminary data.</text>
</comment>
<dbReference type="InterPro" id="IPR035940">
    <property type="entry name" value="CAP_sf"/>
</dbReference>
<dbReference type="InterPro" id="IPR029410">
    <property type="entry name" value="CAP_assoc"/>
</dbReference>
<name>A0A940NNH2_9BACI</name>
<accession>A0A940NNH2</accession>
<feature type="domain" description="SCP" evidence="1">
    <location>
        <begin position="234"/>
        <end position="344"/>
    </location>
</feature>
<dbReference type="CDD" id="cd05379">
    <property type="entry name" value="CAP_bacterial"/>
    <property type="match status" value="1"/>
</dbReference>
<dbReference type="Proteomes" id="UP000682134">
    <property type="component" value="Unassembled WGS sequence"/>
</dbReference>
<keyword evidence="4" id="KW-1185">Reference proteome</keyword>
<proteinExistence type="predicted"/>
<reference evidence="3" key="1">
    <citation type="submission" date="2021-04" db="EMBL/GenBank/DDBJ databases">
        <title>Genome seq and assembly of Bacillus sp.</title>
        <authorList>
            <person name="Chhetri G."/>
        </authorList>
    </citation>
    <scope>NUCLEOTIDE SEQUENCE</scope>
    <source>
        <strain evidence="3">RG28</strain>
    </source>
</reference>
<gene>
    <name evidence="3" type="ORF">J5Y03_06225</name>
</gene>
<dbReference type="PANTHER" id="PTHR31157:SF26">
    <property type="entry name" value="SCP-LIKE EXTRACELLULAR PROTEIN"/>
    <property type="match status" value="1"/>
</dbReference>
<evidence type="ECO:0000313" key="3">
    <source>
        <dbReference type="EMBL" id="MBP0724785.1"/>
    </source>
</evidence>
<organism evidence="3 4">
    <name type="scientific">Gottfriedia endophytica</name>
    <dbReference type="NCBI Taxonomy" id="2820819"/>
    <lineage>
        <taxon>Bacteria</taxon>
        <taxon>Bacillati</taxon>
        <taxon>Bacillota</taxon>
        <taxon>Bacilli</taxon>
        <taxon>Bacillales</taxon>
        <taxon>Bacillaceae</taxon>
        <taxon>Gottfriedia</taxon>
    </lineage>
</organism>
<evidence type="ECO:0000313" key="4">
    <source>
        <dbReference type="Proteomes" id="UP000682134"/>
    </source>
</evidence>
<dbReference type="Gene3D" id="3.40.33.10">
    <property type="entry name" value="CAP"/>
    <property type="match status" value="1"/>
</dbReference>
<sequence length="347" mass="39928">MDKFFKLIIVTIFATVLFAISPVLKDLYNEKIMGTKKDQNHQVENTFIQYTSAKNMKGSVAEYLGKNVADVIKQFGTPSRKQPSEYDYTWYIYDKDSSHYTQFGIEKGKVVTVFVAGDKINVSPFLIGEHYEDVSDNGSVNDKLSFSIHDNQYTFKLKPNELNERPLIPCKNGFAQLYFDRFTGVLLGIRYLDPKTLVKQRPYELIYTGKLINAKKLSSSEQAIVDREEERQILSLTNIYRARMHESNLKWNNQAAKVALGHSIDMVNNHYFDHNSPKYGTFADRLNKDHVVYQLAGENIAANYVDGISSVYGWINSKGHRENFYNKNFTSLGVGSYKKYQTQNFIK</sequence>
<dbReference type="Pfam" id="PF00188">
    <property type="entry name" value="CAP"/>
    <property type="match status" value="1"/>
</dbReference>
<dbReference type="EMBL" id="JAGIYQ010000003">
    <property type="protein sequence ID" value="MBP0724785.1"/>
    <property type="molecule type" value="Genomic_DNA"/>
</dbReference>